<evidence type="ECO:0000256" key="1">
    <source>
        <dbReference type="SAM" id="MobiDB-lite"/>
    </source>
</evidence>
<dbReference type="InterPro" id="IPR045897">
    <property type="entry name" value="BPI/LBP_pln"/>
</dbReference>
<dbReference type="PANTHER" id="PTHR46801:SF5">
    <property type="entry name" value="OS09G0482720 PROTEIN"/>
    <property type="match status" value="1"/>
</dbReference>
<keyword evidence="2" id="KW-0472">Membrane</keyword>
<dbReference type="Pfam" id="PF02886">
    <property type="entry name" value="LBP_BPI_CETP_C"/>
    <property type="match status" value="1"/>
</dbReference>
<feature type="transmembrane region" description="Helical" evidence="2">
    <location>
        <begin position="58"/>
        <end position="81"/>
    </location>
</feature>
<gene>
    <name evidence="5" type="ORF">PAHAL_2G309800</name>
</gene>
<feature type="region of interest" description="Disordered" evidence="1">
    <location>
        <begin position="1"/>
        <end position="32"/>
    </location>
</feature>
<dbReference type="Gene3D" id="3.15.20.10">
    <property type="entry name" value="Bactericidal permeability-increasing protein, domain 2"/>
    <property type="match status" value="1"/>
</dbReference>
<reference evidence="5" key="1">
    <citation type="submission" date="2018-04" db="EMBL/GenBank/DDBJ databases">
        <title>WGS assembly of Panicum hallii.</title>
        <authorList>
            <person name="Lovell J."/>
            <person name="Jenkins J."/>
            <person name="Lowry D."/>
            <person name="Mamidi S."/>
            <person name="Sreedasyam A."/>
            <person name="Weng X."/>
            <person name="Barry K."/>
            <person name="Bonette J."/>
            <person name="Campitelli B."/>
            <person name="Daum C."/>
            <person name="Gordon S."/>
            <person name="Gould B."/>
            <person name="Lipzen A."/>
            <person name="Macqueen A."/>
            <person name="Palacio-Mejia J."/>
            <person name="Plott C."/>
            <person name="Shakirov E."/>
            <person name="Shu S."/>
            <person name="Yoshinaga Y."/>
            <person name="Zane M."/>
            <person name="Rokhsar D."/>
            <person name="Grimwood J."/>
            <person name="Schmutz J."/>
            <person name="Juenger T."/>
        </authorList>
    </citation>
    <scope>NUCLEOTIDE SEQUENCE [LARGE SCALE GENOMIC DNA]</scope>
    <source>
        <strain evidence="5">FIL2</strain>
    </source>
</reference>
<protein>
    <recommendedName>
        <fullName evidence="6">Lipid-binding serum glycoprotein C-terminal domain-containing protein</fullName>
    </recommendedName>
</protein>
<dbReference type="Gramene" id="PAN13043">
    <property type="protein sequence ID" value="PAN13043"/>
    <property type="gene ID" value="PAHAL_2G309800"/>
</dbReference>
<accession>A0A2S3H0S8</accession>
<dbReference type="SMART" id="SM00329">
    <property type="entry name" value="BPI2"/>
    <property type="match status" value="1"/>
</dbReference>
<dbReference type="SMART" id="SM00328">
    <property type="entry name" value="BPI1"/>
    <property type="match status" value="1"/>
</dbReference>
<proteinExistence type="predicted"/>
<dbReference type="GO" id="GO:0008289">
    <property type="term" value="F:lipid binding"/>
    <property type="evidence" value="ECO:0007669"/>
    <property type="project" value="InterPro"/>
</dbReference>
<evidence type="ECO:0000313" key="5">
    <source>
        <dbReference type="EMBL" id="PAN13043.1"/>
    </source>
</evidence>
<dbReference type="CDD" id="cd00025">
    <property type="entry name" value="BPI1"/>
    <property type="match status" value="1"/>
</dbReference>
<dbReference type="AlphaFoldDB" id="A0A2S3H0S8"/>
<name>A0A2S3H0S8_9POAL</name>
<dbReference type="Gene3D" id="3.15.10.10">
    <property type="entry name" value="Bactericidal permeability-increasing protein, domain 1"/>
    <property type="match status" value="1"/>
</dbReference>
<dbReference type="InterPro" id="IPR001124">
    <property type="entry name" value="Lipid-bd_serum_glycop_C"/>
</dbReference>
<dbReference type="SUPFAM" id="SSF55394">
    <property type="entry name" value="Bactericidal permeability-increasing protein, BPI"/>
    <property type="match status" value="2"/>
</dbReference>
<dbReference type="InterPro" id="IPR017942">
    <property type="entry name" value="Lipid-bd_serum_glycop_N"/>
</dbReference>
<dbReference type="Proteomes" id="UP000243499">
    <property type="component" value="Chromosome 2"/>
</dbReference>
<evidence type="ECO:0000256" key="2">
    <source>
        <dbReference type="SAM" id="Phobius"/>
    </source>
</evidence>
<dbReference type="InterPro" id="IPR017943">
    <property type="entry name" value="Bactericidal_perm-incr_a/b_dom"/>
</dbReference>
<sequence length="557" mass="60208">MTNPNPLHVSSPKGQSKSFPEKTTVPTRRELDTAASPPRVFFPLTPLPLQRPTPNPRLAASLLAAMGIPLLPLLVVLQLLIAPSPAAASPHISAVISQSGLDFAKDLLVSHAAETLTPLSVPDIEKSMSIPLVGTVRMTASGIVLHGLTVTNSTVAVGDTGVVVAASLARANLTMEWSYSYSAWVVTVSDSGNASIQVEGMEVGVSMSMKNQNGSLKLSVMECGCYMKELDITLNGGASWFYQVFIDAFSNHIRSSVENAITKKITEGALKLDSFLGNLPKKVDLDSVAAMNVTFVNDPLFKSSSVEFDIDGLFIPSDETAVPSDMLLGDIEYALPLGSSSKMLWISLDENVFNSVSALYFKAGLLQRMVDKIPDQFLLNTASWRFLVPQLYRKYPDDDMLLNISAISPPSVRINVGRIDATVDLDVTVSVLDSGKIVPVACMSVSVAVSGAAAVSGNNLGGRVELDYFSFTLKWSQVGKLHTVLVQTVLRIFLKHLFVPYVNSYLEQGFPLPIIKGFSIRDAYILTSYSKLIVSCDVIFIETEALFPVQTHGRFVL</sequence>
<evidence type="ECO:0000259" key="3">
    <source>
        <dbReference type="SMART" id="SM00328"/>
    </source>
</evidence>
<dbReference type="PANTHER" id="PTHR46801">
    <property type="entry name" value="OS06G0309200 PROTEIN"/>
    <property type="match status" value="1"/>
</dbReference>
<dbReference type="EMBL" id="CM008047">
    <property type="protein sequence ID" value="PAN13043.1"/>
    <property type="molecule type" value="Genomic_DNA"/>
</dbReference>
<keyword evidence="2" id="KW-1133">Transmembrane helix</keyword>
<feature type="domain" description="Lipid-binding serum glycoprotein N-terminal" evidence="3">
    <location>
        <begin position="96"/>
        <end position="319"/>
    </location>
</feature>
<organism evidence="5">
    <name type="scientific">Panicum hallii</name>
    <dbReference type="NCBI Taxonomy" id="206008"/>
    <lineage>
        <taxon>Eukaryota</taxon>
        <taxon>Viridiplantae</taxon>
        <taxon>Streptophyta</taxon>
        <taxon>Embryophyta</taxon>
        <taxon>Tracheophyta</taxon>
        <taxon>Spermatophyta</taxon>
        <taxon>Magnoliopsida</taxon>
        <taxon>Liliopsida</taxon>
        <taxon>Poales</taxon>
        <taxon>Poaceae</taxon>
        <taxon>PACMAD clade</taxon>
        <taxon>Panicoideae</taxon>
        <taxon>Panicodae</taxon>
        <taxon>Paniceae</taxon>
        <taxon>Panicinae</taxon>
        <taxon>Panicum</taxon>
        <taxon>Panicum sect. Panicum</taxon>
    </lineage>
</organism>
<keyword evidence="2" id="KW-0812">Transmembrane</keyword>
<feature type="domain" description="Lipid-binding serum glycoprotein C-terminal" evidence="4">
    <location>
        <begin position="338"/>
        <end position="536"/>
    </location>
</feature>
<dbReference type="Pfam" id="PF01273">
    <property type="entry name" value="LBP_BPI_CETP"/>
    <property type="match status" value="1"/>
</dbReference>
<evidence type="ECO:0000259" key="4">
    <source>
        <dbReference type="SMART" id="SM00329"/>
    </source>
</evidence>
<evidence type="ECO:0008006" key="6">
    <source>
        <dbReference type="Google" id="ProtNLM"/>
    </source>
</evidence>